<feature type="compositionally biased region" description="Low complexity" evidence="15">
    <location>
        <begin position="435"/>
        <end position="447"/>
    </location>
</feature>
<evidence type="ECO:0000256" key="9">
    <source>
        <dbReference type="ARBA" id="ARBA00022842"/>
    </source>
</evidence>
<feature type="region of interest" description="Disordered" evidence="15">
    <location>
        <begin position="435"/>
        <end position="461"/>
    </location>
</feature>
<dbReference type="EC" id="2.7.7.101" evidence="12"/>
<feature type="domain" description="Toprim" evidence="16">
    <location>
        <begin position="262"/>
        <end position="344"/>
    </location>
</feature>
<dbReference type="GO" id="GO:1990077">
    <property type="term" value="C:primosome complex"/>
    <property type="evidence" value="ECO:0007669"/>
    <property type="project" value="UniProtKB-KW"/>
</dbReference>
<dbReference type="Pfam" id="PF01807">
    <property type="entry name" value="Zn_ribbon_DnaG"/>
    <property type="match status" value="1"/>
</dbReference>
<comment type="function">
    <text evidence="12 13">RNA polymerase that catalyzes the synthesis of short RNA molecules used as primers for DNA polymerase during DNA replication.</text>
</comment>
<dbReference type="InterPro" id="IPR030846">
    <property type="entry name" value="DnaG_bac"/>
</dbReference>
<feature type="zinc finger region" description="CHC2-type" evidence="12 14">
    <location>
        <begin position="43"/>
        <end position="67"/>
    </location>
</feature>
<dbReference type="HAMAP" id="MF_00974">
    <property type="entry name" value="DNA_primase_DnaG"/>
    <property type="match status" value="1"/>
</dbReference>
<evidence type="ECO:0000313" key="17">
    <source>
        <dbReference type="EMBL" id="CUA92087.1"/>
    </source>
</evidence>
<keyword evidence="8 12" id="KW-0862">Zinc</keyword>
<keyword evidence="2 12" id="KW-0639">Primosome</keyword>
<organism evidence="17 18">
    <name type="scientific">Pannonibacter indicus</name>
    <dbReference type="NCBI Taxonomy" id="466044"/>
    <lineage>
        <taxon>Bacteria</taxon>
        <taxon>Pseudomonadati</taxon>
        <taxon>Pseudomonadota</taxon>
        <taxon>Alphaproteobacteria</taxon>
        <taxon>Hyphomicrobiales</taxon>
        <taxon>Stappiaceae</taxon>
        <taxon>Pannonibacter</taxon>
    </lineage>
</organism>
<proteinExistence type="inferred from homology"/>
<evidence type="ECO:0000259" key="16">
    <source>
        <dbReference type="PROSITE" id="PS50880"/>
    </source>
</evidence>
<dbReference type="FunFam" id="3.90.980.10:FF:000001">
    <property type="entry name" value="DNA primase"/>
    <property type="match status" value="1"/>
</dbReference>
<evidence type="ECO:0000313" key="18">
    <source>
        <dbReference type="Proteomes" id="UP000183900"/>
    </source>
</evidence>
<evidence type="ECO:0000256" key="10">
    <source>
        <dbReference type="ARBA" id="ARBA00023125"/>
    </source>
</evidence>
<dbReference type="NCBIfam" id="TIGR01391">
    <property type="entry name" value="dnaG"/>
    <property type="match status" value="1"/>
</dbReference>
<dbReference type="CDD" id="cd03364">
    <property type="entry name" value="TOPRIM_DnaG_primases"/>
    <property type="match status" value="1"/>
</dbReference>
<accession>A0A0K6HM44</accession>
<dbReference type="GO" id="GO:0000428">
    <property type="term" value="C:DNA-directed RNA polymerase complex"/>
    <property type="evidence" value="ECO:0007669"/>
    <property type="project" value="UniProtKB-KW"/>
</dbReference>
<dbReference type="InterPro" id="IPR002694">
    <property type="entry name" value="Znf_CHC2"/>
</dbReference>
<dbReference type="PANTHER" id="PTHR30313">
    <property type="entry name" value="DNA PRIMASE"/>
    <property type="match status" value="1"/>
</dbReference>
<dbReference type="Proteomes" id="UP000183900">
    <property type="component" value="Unassembled WGS sequence"/>
</dbReference>
<dbReference type="GO" id="GO:0003677">
    <property type="term" value="F:DNA binding"/>
    <property type="evidence" value="ECO:0007669"/>
    <property type="project" value="UniProtKB-KW"/>
</dbReference>
<dbReference type="Pfam" id="PF08275">
    <property type="entry name" value="DNAG_N"/>
    <property type="match status" value="1"/>
</dbReference>
<dbReference type="InterPro" id="IPR037068">
    <property type="entry name" value="DNA_primase_core_N_sf"/>
</dbReference>
<keyword evidence="4 12" id="KW-0548">Nucleotidyltransferase</keyword>
<dbReference type="InterPro" id="IPR036977">
    <property type="entry name" value="DNA_primase_Znf_CHC2"/>
</dbReference>
<dbReference type="SUPFAM" id="SSF56731">
    <property type="entry name" value="DNA primase core"/>
    <property type="match status" value="1"/>
</dbReference>
<evidence type="ECO:0000256" key="7">
    <source>
        <dbReference type="ARBA" id="ARBA00022771"/>
    </source>
</evidence>
<dbReference type="GO" id="GO:0006269">
    <property type="term" value="P:DNA replication, synthesis of primer"/>
    <property type="evidence" value="ECO:0007669"/>
    <property type="project" value="UniProtKB-UniRule"/>
</dbReference>
<dbReference type="FunFam" id="3.40.1360.10:FF:000002">
    <property type="entry name" value="DNA primase"/>
    <property type="match status" value="1"/>
</dbReference>
<evidence type="ECO:0000256" key="14">
    <source>
        <dbReference type="PIRSR" id="PIRSR002811-1"/>
    </source>
</evidence>
<keyword evidence="7 12" id="KW-0863">Zinc-finger</keyword>
<dbReference type="GO" id="GO:0003899">
    <property type="term" value="F:DNA-directed RNA polymerase activity"/>
    <property type="evidence" value="ECO:0007669"/>
    <property type="project" value="UniProtKB-UniRule"/>
</dbReference>
<dbReference type="GO" id="GO:0008270">
    <property type="term" value="F:zinc ion binding"/>
    <property type="evidence" value="ECO:0007669"/>
    <property type="project" value="UniProtKB-UniRule"/>
</dbReference>
<dbReference type="AlphaFoldDB" id="A0A0K6HM44"/>
<dbReference type="RefSeq" id="WP_055454026.1">
    <property type="nucleotide sequence ID" value="NZ_CYHE01000001.1"/>
</dbReference>
<comment type="similarity">
    <text evidence="12 13">Belongs to the DnaG primase family.</text>
</comment>
<keyword evidence="10 12" id="KW-0238">DNA-binding</keyword>
<sequence length="679" mass="75981">MRFDNRLLDEIKARLSLSDIVGRRVSWDRRKTQPGRGDFWACCPFHQEKSPSFHVDDRRGRYKCFGCGASGDHFRFLTDTEGLSFPEAVERLAEQAGVALPVADPKIARQERKKAGLAEVCEMAAQFFQMEFSGPRGQTARAYVQRRQLSAETLNEFRFGFAPDTRDSLKRFLAEKGVEEPVMVEAGLVIKPDDGRPSYDRFRGRLMIPIHDERGRVVAFGGRTLDPEGQPKYLNSPETPLFHKGVMLFNAHRAREPAFKSGQAFVVEGYLDAIALWQAGLRQVVATLGTAFTEDQVLRLWKLAAEPVVCFDGDAAGISAAHRAIDRILPVLRSGHSFQFCFLPDGQDPDDLIKARGIAGFHEEAAKAQPLFEAVWDREISAANLDTPERKAALEKRFEDLTGTIADERVRKRYQLDFRLRLSNLFYEHSRRQRSAALGQGQRQGQRQGWGQGGERGRGRPGDAAVALQLLTRGPGGEAITAPQGPLFGTERLVCGMCVKFPDLLDKHIERVASLPFADPLHARFRNALCRVARDFNSLTAAQLAEGVDDSFYKILHEVMTADEAGAQKHGDFSGLYQRFPLLKATPPEDFIEAAFLHFLDQIELMALEQELKQELAAAEHAFDELAWNRIRGLTQDLSRRREECAREEGELAERAKKLRHAGPAMVPGHGNQAASSPH</sequence>
<dbReference type="Gene3D" id="3.90.980.10">
    <property type="entry name" value="DNA primase, catalytic core, N-terminal domain"/>
    <property type="match status" value="1"/>
</dbReference>
<evidence type="ECO:0000256" key="4">
    <source>
        <dbReference type="ARBA" id="ARBA00022695"/>
    </source>
</evidence>
<dbReference type="InterPro" id="IPR006295">
    <property type="entry name" value="DNA_primase_DnaG"/>
</dbReference>
<dbReference type="Gene3D" id="3.90.580.10">
    <property type="entry name" value="Zinc finger, CHC2-type domain"/>
    <property type="match status" value="1"/>
</dbReference>
<dbReference type="EMBL" id="CYHE01000001">
    <property type="protein sequence ID" value="CUA92087.1"/>
    <property type="molecule type" value="Genomic_DNA"/>
</dbReference>
<evidence type="ECO:0000256" key="2">
    <source>
        <dbReference type="ARBA" id="ARBA00022515"/>
    </source>
</evidence>
<evidence type="ECO:0000256" key="11">
    <source>
        <dbReference type="ARBA" id="ARBA00023163"/>
    </source>
</evidence>
<evidence type="ECO:0000256" key="15">
    <source>
        <dbReference type="SAM" id="MobiDB-lite"/>
    </source>
</evidence>
<comment type="cofactor">
    <cofactor evidence="12 13 14">
        <name>Zn(2+)</name>
        <dbReference type="ChEBI" id="CHEBI:29105"/>
    </cofactor>
    <text evidence="12 13 14">Binds 1 zinc ion per monomer.</text>
</comment>
<protein>
    <recommendedName>
        <fullName evidence="12 13">DNA primase</fullName>
        <ecNumber evidence="12">2.7.7.101</ecNumber>
    </recommendedName>
</protein>
<feature type="compositionally biased region" description="Basic and acidic residues" evidence="15">
    <location>
        <begin position="647"/>
        <end position="656"/>
    </location>
</feature>
<dbReference type="InterPro" id="IPR034151">
    <property type="entry name" value="TOPRIM_DnaG_bac"/>
</dbReference>
<dbReference type="PIRSF" id="PIRSF002811">
    <property type="entry name" value="DnaG"/>
    <property type="match status" value="1"/>
</dbReference>
<dbReference type="PANTHER" id="PTHR30313:SF2">
    <property type="entry name" value="DNA PRIMASE"/>
    <property type="match status" value="1"/>
</dbReference>
<keyword evidence="3 12" id="KW-0808">Transferase</keyword>
<keyword evidence="1 12" id="KW-0240">DNA-directed RNA polymerase</keyword>
<keyword evidence="11 12" id="KW-0804">Transcription</keyword>
<comment type="domain">
    <text evidence="12">Contains an N-terminal zinc-binding domain, a central core domain that contains the primase activity, and a C-terminal DnaB-binding domain.</text>
</comment>
<dbReference type="GO" id="GO:0005737">
    <property type="term" value="C:cytoplasm"/>
    <property type="evidence" value="ECO:0007669"/>
    <property type="project" value="TreeGrafter"/>
</dbReference>
<reference evidence="18" key="1">
    <citation type="submission" date="2015-08" db="EMBL/GenBank/DDBJ databases">
        <authorList>
            <person name="Varghese N."/>
        </authorList>
    </citation>
    <scope>NUCLEOTIDE SEQUENCE [LARGE SCALE GENOMIC DNA]</scope>
    <source>
        <strain evidence="18">DSM 23407</strain>
    </source>
</reference>
<dbReference type="InterPro" id="IPR050219">
    <property type="entry name" value="DnaG_primase"/>
</dbReference>
<feature type="region of interest" description="Disordered" evidence="15">
    <location>
        <begin position="647"/>
        <end position="679"/>
    </location>
</feature>
<keyword evidence="9" id="KW-0460">Magnesium</keyword>
<comment type="subunit">
    <text evidence="12">Monomer. Interacts with DnaB.</text>
</comment>
<dbReference type="Pfam" id="PF13155">
    <property type="entry name" value="Toprim_2"/>
    <property type="match status" value="1"/>
</dbReference>
<keyword evidence="6 12" id="KW-0479">Metal-binding</keyword>
<dbReference type="InterPro" id="IPR006171">
    <property type="entry name" value="TOPRIM_dom"/>
</dbReference>
<comment type="catalytic activity">
    <reaction evidence="12">
        <text>ssDNA + n NTP = ssDNA/pppN(pN)n-1 hybrid + (n-1) diphosphate.</text>
        <dbReference type="EC" id="2.7.7.101"/>
    </reaction>
</comment>
<dbReference type="SUPFAM" id="SSF57783">
    <property type="entry name" value="Zinc beta-ribbon"/>
    <property type="match status" value="1"/>
</dbReference>
<evidence type="ECO:0000256" key="6">
    <source>
        <dbReference type="ARBA" id="ARBA00022723"/>
    </source>
</evidence>
<dbReference type="SMART" id="SM00493">
    <property type="entry name" value="TOPRIM"/>
    <property type="match status" value="1"/>
</dbReference>
<gene>
    <name evidence="12" type="primary">dnaG</name>
    <name evidence="17" type="ORF">Ga0061067_101273</name>
</gene>
<evidence type="ECO:0000256" key="8">
    <source>
        <dbReference type="ARBA" id="ARBA00022833"/>
    </source>
</evidence>
<evidence type="ECO:0000256" key="12">
    <source>
        <dbReference type="HAMAP-Rule" id="MF_00974"/>
    </source>
</evidence>
<dbReference type="Gene3D" id="3.40.1360.10">
    <property type="match status" value="1"/>
</dbReference>
<keyword evidence="5 12" id="KW-0235">DNA replication</keyword>
<name>A0A0K6HM44_9HYPH</name>
<dbReference type="InterPro" id="IPR013264">
    <property type="entry name" value="DNAG_N"/>
</dbReference>
<keyword evidence="18" id="KW-1185">Reference proteome</keyword>
<evidence type="ECO:0000256" key="1">
    <source>
        <dbReference type="ARBA" id="ARBA00022478"/>
    </source>
</evidence>
<evidence type="ECO:0000256" key="3">
    <source>
        <dbReference type="ARBA" id="ARBA00022679"/>
    </source>
</evidence>
<evidence type="ECO:0000256" key="5">
    <source>
        <dbReference type="ARBA" id="ARBA00022705"/>
    </source>
</evidence>
<dbReference type="SMART" id="SM00400">
    <property type="entry name" value="ZnF_CHCC"/>
    <property type="match status" value="1"/>
</dbReference>
<dbReference type="PROSITE" id="PS50880">
    <property type="entry name" value="TOPRIM"/>
    <property type="match status" value="1"/>
</dbReference>
<evidence type="ECO:0000256" key="13">
    <source>
        <dbReference type="PIRNR" id="PIRNR002811"/>
    </source>
</evidence>